<organism evidence="5 6">
    <name type="scientific">Halobacillus seohaensis</name>
    <dbReference type="NCBI Taxonomy" id="447421"/>
    <lineage>
        <taxon>Bacteria</taxon>
        <taxon>Bacillati</taxon>
        <taxon>Bacillota</taxon>
        <taxon>Bacilli</taxon>
        <taxon>Bacillales</taxon>
        <taxon>Bacillaceae</taxon>
        <taxon>Halobacillus</taxon>
    </lineage>
</organism>
<keyword evidence="6" id="KW-1185">Reference proteome</keyword>
<dbReference type="InterPro" id="IPR004381">
    <property type="entry name" value="Glycerate_kinase"/>
</dbReference>
<keyword evidence="3 4" id="KW-0418">Kinase</keyword>
<dbReference type="SUPFAM" id="SSF110738">
    <property type="entry name" value="Glycerate kinase I"/>
    <property type="match status" value="1"/>
</dbReference>
<evidence type="ECO:0000313" key="5">
    <source>
        <dbReference type="EMBL" id="MFC7060835.1"/>
    </source>
</evidence>
<dbReference type="NCBIfam" id="TIGR00045">
    <property type="entry name" value="glycerate kinase"/>
    <property type="match status" value="1"/>
</dbReference>
<sequence>MKILCAPDSYKGSMSSVKVAEIMKNAFRSIVPDVKVDLKPMADGGEGTLHAMWEAIEGEIIEFDCKGPLGHLRKSRYLELADNTAVIEGAEIAGLPLVPKEQRNPDWTTTYGIGEAIFHALNRGNKKLILALGGSSSNDGGLGMFQALGMKAFDIDNQEVGIFGKDLFQVDHVDFGSLDSRIQNVQIQVACDVDNPLTGPKGASHVYGPQKGADERQVIVYDEVLLRYSRLVEEAFNESFAERKGAGAAGGLGFAFLALGGELHSGAELVSNAIKLPEAVNKADLILTGEGQSDEQTLYGKAPGFVADLAVGDHTSVILLSGSIEGQTDKLNKLFTGCFSIVPGPRSLEDCMENGETYLYQSTQQIAQMAYKLLKE</sequence>
<evidence type="ECO:0000256" key="4">
    <source>
        <dbReference type="PIRNR" id="PIRNR006078"/>
    </source>
</evidence>
<accession>A0ABW2EEV6</accession>
<dbReference type="PANTHER" id="PTHR21599:SF0">
    <property type="entry name" value="GLYCERATE KINASE"/>
    <property type="match status" value="1"/>
</dbReference>
<dbReference type="PANTHER" id="PTHR21599">
    <property type="entry name" value="GLYCERATE KINASE"/>
    <property type="match status" value="1"/>
</dbReference>
<protein>
    <submittedName>
        <fullName evidence="5">Glycerate kinase</fullName>
    </submittedName>
</protein>
<dbReference type="RefSeq" id="WP_204712350.1">
    <property type="nucleotide sequence ID" value="NZ_JBHSZV010000007.1"/>
</dbReference>
<dbReference type="InterPro" id="IPR018197">
    <property type="entry name" value="Glycerate_kinase_RE-like"/>
</dbReference>
<dbReference type="Gene3D" id="3.90.1510.10">
    <property type="entry name" value="Glycerate kinase, domain 2"/>
    <property type="match status" value="1"/>
</dbReference>
<dbReference type="Gene3D" id="3.40.50.10350">
    <property type="entry name" value="Glycerate kinase, domain 1"/>
    <property type="match status" value="1"/>
</dbReference>
<evidence type="ECO:0000313" key="6">
    <source>
        <dbReference type="Proteomes" id="UP001596410"/>
    </source>
</evidence>
<dbReference type="PIRSF" id="PIRSF006078">
    <property type="entry name" value="GlxK"/>
    <property type="match status" value="1"/>
</dbReference>
<name>A0ABW2EEV6_9BACI</name>
<dbReference type="InterPro" id="IPR036129">
    <property type="entry name" value="Glycerate_kinase_sf"/>
</dbReference>
<evidence type="ECO:0000256" key="3">
    <source>
        <dbReference type="ARBA" id="ARBA00022777"/>
    </source>
</evidence>
<reference evidence="6" key="1">
    <citation type="journal article" date="2019" name="Int. J. Syst. Evol. Microbiol.">
        <title>The Global Catalogue of Microorganisms (GCM) 10K type strain sequencing project: providing services to taxonomists for standard genome sequencing and annotation.</title>
        <authorList>
            <consortium name="The Broad Institute Genomics Platform"/>
            <consortium name="The Broad Institute Genome Sequencing Center for Infectious Disease"/>
            <person name="Wu L."/>
            <person name="Ma J."/>
        </authorList>
    </citation>
    <scope>NUCLEOTIDE SEQUENCE [LARGE SCALE GENOMIC DNA]</scope>
    <source>
        <strain evidence="6">CGMCC 4.1621</strain>
    </source>
</reference>
<dbReference type="Pfam" id="PF02595">
    <property type="entry name" value="Gly_kinase"/>
    <property type="match status" value="1"/>
</dbReference>
<gene>
    <name evidence="5" type="ORF">ACFQIC_02980</name>
</gene>
<dbReference type="InterPro" id="IPR018193">
    <property type="entry name" value="Glyc_kinase_flavodox-like_fold"/>
</dbReference>
<comment type="caution">
    <text evidence="5">The sequence shown here is derived from an EMBL/GenBank/DDBJ whole genome shotgun (WGS) entry which is preliminary data.</text>
</comment>
<evidence type="ECO:0000256" key="1">
    <source>
        <dbReference type="ARBA" id="ARBA00006284"/>
    </source>
</evidence>
<dbReference type="EMBL" id="JBHSZV010000007">
    <property type="protein sequence ID" value="MFC7060835.1"/>
    <property type="molecule type" value="Genomic_DNA"/>
</dbReference>
<keyword evidence="2 4" id="KW-0808">Transferase</keyword>
<proteinExistence type="inferred from homology"/>
<dbReference type="GO" id="GO:0016301">
    <property type="term" value="F:kinase activity"/>
    <property type="evidence" value="ECO:0007669"/>
    <property type="project" value="UniProtKB-KW"/>
</dbReference>
<dbReference type="Proteomes" id="UP001596410">
    <property type="component" value="Unassembled WGS sequence"/>
</dbReference>
<evidence type="ECO:0000256" key="2">
    <source>
        <dbReference type="ARBA" id="ARBA00022679"/>
    </source>
</evidence>
<comment type="similarity">
    <text evidence="1 4">Belongs to the glycerate kinase type-1 family.</text>
</comment>